<sequence>MELIKDMLEGLLVAMAPINIMWVTIGGFLGTVIGMLPGLGPATGVALLLPMTFTMGPVGALITMAGVYYGAMYGGSRASILINTPGDGAAVAATFDGYPMTLNGRAESALAISAIASFIGGTLATIAMMLVSVPVARLALKFGPAEYFLLFVFALSATAALGEGDRIKGFLSLIFGLMISTIGIDGQTGVKRFTFGILEFESGIDFLVIIIAVFAVGEVFKSFKHIKEGTKKVQTKFGRIWITREDWKRSLMPILRSAPLGFFIGALPGAGGTMAALMSYTNEKQFSKHPEEFGKGAIEGLAAPESANNAASVGAMIPMLTLGIPGSGTTAVMMGALLMLGLQPGPLLFQQQSKIVWGLIMSMFIGNIILAIINIPLAGLLVRVLAVPPKILYPIIMGLAFVGVYAISYSVMDFYILIAFGVIGYFLSKAEVPMTPFILAVIVGNSMEQSFRRALKLSDGSAGIFFRSPLAIILVLLIILSIFYPMFRDYYVKKKKAAV</sequence>
<feature type="transmembrane region" description="Helical" evidence="1">
    <location>
        <begin position="414"/>
        <end position="444"/>
    </location>
</feature>
<dbReference type="HOGENOM" id="CLU_022936_2_0_0"/>
<feature type="transmembrane region" description="Helical" evidence="1">
    <location>
        <begin position="258"/>
        <end position="280"/>
    </location>
</feature>
<dbReference type="eggNOG" id="COG3333">
    <property type="taxonomic scope" value="Bacteria"/>
</dbReference>
<dbReference type="PANTHER" id="PTHR35342">
    <property type="entry name" value="TRICARBOXYLIC TRANSPORT PROTEIN"/>
    <property type="match status" value="1"/>
</dbReference>
<evidence type="ECO:0000313" key="4">
    <source>
        <dbReference type="Proteomes" id="UP000030661"/>
    </source>
</evidence>
<dbReference type="EMBL" id="DF820465">
    <property type="protein sequence ID" value="GAK56606.1"/>
    <property type="molecule type" value="Genomic_DNA"/>
</dbReference>
<feature type="transmembrane region" description="Helical" evidence="1">
    <location>
        <begin position="109"/>
        <end position="133"/>
    </location>
</feature>
<feature type="transmembrane region" description="Helical" evidence="1">
    <location>
        <begin position="322"/>
        <end position="343"/>
    </location>
</feature>
<dbReference type="PANTHER" id="PTHR35342:SF5">
    <property type="entry name" value="TRICARBOXYLIC TRANSPORT PROTEIN"/>
    <property type="match status" value="1"/>
</dbReference>
<organism evidence="3">
    <name type="scientific">Vecturithrix granuli</name>
    <dbReference type="NCBI Taxonomy" id="1499967"/>
    <lineage>
        <taxon>Bacteria</taxon>
        <taxon>Candidatus Moduliflexota</taxon>
        <taxon>Candidatus Vecturitrichia</taxon>
        <taxon>Candidatus Vecturitrichales</taxon>
        <taxon>Candidatus Vecturitrichaceae</taxon>
        <taxon>Candidatus Vecturithrix</taxon>
    </lineage>
</organism>
<feature type="domain" description="DUF112" evidence="2">
    <location>
        <begin position="20"/>
        <end position="439"/>
    </location>
</feature>
<feature type="transmembrane region" description="Helical" evidence="1">
    <location>
        <begin position="391"/>
        <end position="407"/>
    </location>
</feature>
<reference evidence="3" key="1">
    <citation type="journal article" date="2015" name="PeerJ">
        <title>First genomic representation of candidate bacterial phylum KSB3 points to enhanced environmental sensing as a trigger of wastewater bulking.</title>
        <authorList>
            <person name="Sekiguchi Y."/>
            <person name="Ohashi A."/>
            <person name="Parks D.H."/>
            <person name="Yamauchi T."/>
            <person name="Tyson G.W."/>
            <person name="Hugenholtz P."/>
        </authorList>
    </citation>
    <scope>NUCLEOTIDE SEQUENCE [LARGE SCALE GENOMIC DNA]</scope>
</reference>
<dbReference type="AlphaFoldDB" id="A0A081BWA1"/>
<dbReference type="STRING" id="1499967.U27_03568"/>
<accession>A0A081BWA1</accession>
<feature type="transmembrane region" description="Helical" evidence="1">
    <location>
        <begin position="169"/>
        <end position="186"/>
    </location>
</feature>
<dbReference type="Pfam" id="PF01970">
    <property type="entry name" value="TctA"/>
    <property type="match status" value="1"/>
</dbReference>
<gene>
    <name evidence="3" type="ORF">U27_03568</name>
</gene>
<keyword evidence="1" id="KW-0472">Membrane</keyword>
<keyword evidence="4" id="KW-1185">Reference proteome</keyword>
<feature type="transmembrane region" description="Helical" evidence="1">
    <location>
        <begin position="12"/>
        <end position="36"/>
    </location>
</feature>
<protein>
    <recommendedName>
        <fullName evidence="2">DUF112 domain-containing protein</fullName>
    </recommendedName>
</protein>
<feature type="transmembrane region" description="Helical" evidence="1">
    <location>
        <begin position="145"/>
        <end position="162"/>
    </location>
</feature>
<name>A0A081BWA1_VECG1</name>
<feature type="transmembrane region" description="Helical" evidence="1">
    <location>
        <begin position="48"/>
        <end position="71"/>
    </location>
</feature>
<keyword evidence="1" id="KW-1133">Transmembrane helix</keyword>
<evidence type="ECO:0000256" key="1">
    <source>
        <dbReference type="SAM" id="Phobius"/>
    </source>
</evidence>
<dbReference type="InterPro" id="IPR002823">
    <property type="entry name" value="DUF112_TM"/>
</dbReference>
<feature type="transmembrane region" description="Helical" evidence="1">
    <location>
        <begin position="355"/>
        <end position="379"/>
    </location>
</feature>
<dbReference type="Proteomes" id="UP000030661">
    <property type="component" value="Unassembled WGS sequence"/>
</dbReference>
<keyword evidence="1" id="KW-0812">Transmembrane</keyword>
<evidence type="ECO:0000259" key="2">
    <source>
        <dbReference type="Pfam" id="PF01970"/>
    </source>
</evidence>
<feature type="transmembrane region" description="Helical" evidence="1">
    <location>
        <begin position="206"/>
        <end position="223"/>
    </location>
</feature>
<proteinExistence type="predicted"/>
<evidence type="ECO:0000313" key="3">
    <source>
        <dbReference type="EMBL" id="GAK56606.1"/>
    </source>
</evidence>
<feature type="transmembrane region" description="Helical" evidence="1">
    <location>
        <begin position="464"/>
        <end position="487"/>
    </location>
</feature>